<protein>
    <submittedName>
        <fullName evidence="2">Uncharacterized protein</fullName>
    </submittedName>
</protein>
<dbReference type="PROSITE" id="PS51318">
    <property type="entry name" value="TAT"/>
    <property type="match status" value="1"/>
</dbReference>
<proteinExistence type="predicted"/>
<dbReference type="STRING" id="1873176.BFN67_13745"/>
<dbReference type="EMBL" id="MDET01000007">
    <property type="protein sequence ID" value="OQM76445.1"/>
    <property type="molecule type" value="Genomic_DNA"/>
</dbReference>
<evidence type="ECO:0000256" key="1">
    <source>
        <dbReference type="SAM" id="Coils"/>
    </source>
</evidence>
<keyword evidence="3" id="KW-1185">Reference proteome</keyword>
<dbReference type="OrthoDB" id="8115844at2"/>
<name>A0A1V8RTF1_9HYPH</name>
<evidence type="ECO:0000313" key="2">
    <source>
        <dbReference type="EMBL" id="OQM76445.1"/>
    </source>
</evidence>
<accession>A0A1V8RTF1</accession>
<organism evidence="2 3">
    <name type="scientific">Manganibacter manganicus</name>
    <dbReference type="NCBI Taxonomy" id="1873176"/>
    <lineage>
        <taxon>Bacteria</taxon>
        <taxon>Pseudomonadati</taxon>
        <taxon>Pseudomonadota</taxon>
        <taxon>Alphaproteobacteria</taxon>
        <taxon>Hyphomicrobiales</taxon>
        <taxon>Phyllobacteriaceae</taxon>
        <taxon>Manganibacter</taxon>
    </lineage>
</organism>
<evidence type="ECO:0000313" key="3">
    <source>
        <dbReference type="Proteomes" id="UP000191905"/>
    </source>
</evidence>
<dbReference type="RefSeq" id="WP_139789041.1">
    <property type="nucleotide sequence ID" value="NZ_MDET01000007.1"/>
</dbReference>
<comment type="caution">
    <text evidence="2">The sequence shown here is derived from an EMBL/GenBank/DDBJ whole genome shotgun (WGS) entry which is preliminary data.</text>
</comment>
<feature type="coiled-coil region" evidence="1">
    <location>
        <begin position="164"/>
        <end position="191"/>
    </location>
</feature>
<gene>
    <name evidence="2" type="ORF">BFN67_13745</name>
</gene>
<keyword evidence="1" id="KW-0175">Coiled coil</keyword>
<dbReference type="AlphaFoldDB" id="A0A1V8RTF1"/>
<sequence length="272" mass="30376">MTNDATRATAEALPGINRRRMLLGLAAASTAAATATISIEAKAATPTENPKLIALFEELPAVAAAFHEVNDVYEAEYKAWDAKTPWAPDELTLRGIAWPYEENAPKQPGEPEMKALGGYLWRVGDNYPRRIILRAWEVDWQITGLRRKKRAAKKAGNLADFMDAEAEIKRLKKLYATANAYERKFRDIKAQAHAWHEKASRPKTALRDALEKHVSAIMDEPDFTMEGIIIKAQALAEWDRVGTRWGDRLAIGREWHSQLAASILRYAKGGAA</sequence>
<dbReference type="InterPro" id="IPR006311">
    <property type="entry name" value="TAT_signal"/>
</dbReference>
<dbReference type="Proteomes" id="UP000191905">
    <property type="component" value="Unassembled WGS sequence"/>
</dbReference>
<reference evidence="2 3" key="1">
    <citation type="journal article" date="2016" name="Int. J. Syst. Evol. Microbiol.">
        <title>Pseudaminobacter manganicus sp. nov., isolated from sludge of a manganese mine.</title>
        <authorList>
            <person name="Li J."/>
            <person name="Huang J."/>
            <person name="Liao S."/>
            <person name="Wang G."/>
        </authorList>
    </citation>
    <scope>NUCLEOTIDE SEQUENCE [LARGE SCALE GENOMIC DNA]</scope>
    <source>
        <strain evidence="2 3">JH-7</strain>
    </source>
</reference>